<accession>A0AAN8XQJ9</accession>
<feature type="non-terminal residue" evidence="1">
    <location>
        <position position="1"/>
    </location>
</feature>
<dbReference type="EMBL" id="JAXCGZ010002463">
    <property type="protein sequence ID" value="KAK7083864.1"/>
    <property type="molecule type" value="Genomic_DNA"/>
</dbReference>
<gene>
    <name evidence="1" type="ORF">SK128_027498</name>
</gene>
<comment type="caution">
    <text evidence="1">The sequence shown here is derived from an EMBL/GenBank/DDBJ whole genome shotgun (WGS) entry which is preliminary data.</text>
</comment>
<reference evidence="1 2" key="1">
    <citation type="submission" date="2023-11" db="EMBL/GenBank/DDBJ databases">
        <title>Halocaridina rubra genome assembly.</title>
        <authorList>
            <person name="Smith C."/>
        </authorList>
    </citation>
    <scope>NUCLEOTIDE SEQUENCE [LARGE SCALE GENOMIC DNA]</scope>
    <source>
        <strain evidence="1">EP-1</strain>
        <tissue evidence="1">Whole</tissue>
    </source>
</reference>
<dbReference type="Proteomes" id="UP001381693">
    <property type="component" value="Unassembled WGS sequence"/>
</dbReference>
<sequence length="54" mass="6487">PATHYLRPSSTGRSTRRPSSHILFSHWKPTHHHKLVQGNWLYTAFCYNKWRRNA</sequence>
<protein>
    <submittedName>
        <fullName evidence="1">Uncharacterized protein</fullName>
    </submittedName>
</protein>
<feature type="non-terminal residue" evidence="1">
    <location>
        <position position="54"/>
    </location>
</feature>
<evidence type="ECO:0000313" key="1">
    <source>
        <dbReference type="EMBL" id="KAK7083864.1"/>
    </source>
</evidence>
<name>A0AAN8XQJ9_HALRR</name>
<dbReference type="AlphaFoldDB" id="A0AAN8XQJ9"/>
<evidence type="ECO:0000313" key="2">
    <source>
        <dbReference type="Proteomes" id="UP001381693"/>
    </source>
</evidence>
<keyword evidence="2" id="KW-1185">Reference proteome</keyword>
<proteinExistence type="predicted"/>
<organism evidence="1 2">
    <name type="scientific">Halocaridina rubra</name>
    <name type="common">Hawaiian red shrimp</name>
    <dbReference type="NCBI Taxonomy" id="373956"/>
    <lineage>
        <taxon>Eukaryota</taxon>
        <taxon>Metazoa</taxon>
        <taxon>Ecdysozoa</taxon>
        <taxon>Arthropoda</taxon>
        <taxon>Crustacea</taxon>
        <taxon>Multicrustacea</taxon>
        <taxon>Malacostraca</taxon>
        <taxon>Eumalacostraca</taxon>
        <taxon>Eucarida</taxon>
        <taxon>Decapoda</taxon>
        <taxon>Pleocyemata</taxon>
        <taxon>Caridea</taxon>
        <taxon>Atyoidea</taxon>
        <taxon>Atyidae</taxon>
        <taxon>Halocaridina</taxon>
    </lineage>
</organism>